<sequence>MNRIDCVNMVEAAAPWDRITRLSGTHDTDGQRWSCTQTQCIAYIEQGYQFYVEQVPGQRLYLEVATTMFGRKYVRTMIDKETPDQLLRLAVA</sequence>
<dbReference type="Pfam" id="PF13031">
    <property type="entry name" value="DUF3892"/>
    <property type="match status" value="1"/>
</dbReference>
<keyword evidence="2" id="KW-1185">Reference proteome</keyword>
<dbReference type="KEGG" id="slan:GV829_07965"/>
<accession>A0A6M4ATN1</accession>
<gene>
    <name evidence="1" type="ORF">GV829_07965</name>
</gene>
<reference evidence="1 2" key="1">
    <citation type="submission" date="2020-01" db="EMBL/GenBank/DDBJ databases">
        <title>Sphingomonas sp. strain CSW-10.</title>
        <authorList>
            <person name="Chen W.-M."/>
        </authorList>
    </citation>
    <scope>NUCLEOTIDE SEQUENCE [LARGE SCALE GENOMIC DNA]</scope>
    <source>
        <strain evidence="1 2">CSW-10</strain>
    </source>
</reference>
<evidence type="ECO:0000313" key="2">
    <source>
        <dbReference type="Proteomes" id="UP000503018"/>
    </source>
</evidence>
<dbReference type="InterPro" id="IPR024997">
    <property type="entry name" value="DUF3892"/>
</dbReference>
<proteinExistence type="predicted"/>
<name>A0A6M4ATN1_9SPHN</name>
<organism evidence="1 2">
    <name type="scientific">Sphingomonas lacunae</name>
    <dbReference type="NCBI Taxonomy" id="2698828"/>
    <lineage>
        <taxon>Bacteria</taxon>
        <taxon>Pseudomonadati</taxon>
        <taxon>Pseudomonadota</taxon>
        <taxon>Alphaproteobacteria</taxon>
        <taxon>Sphingomonadales</taxon>
        <taxon>Sphingomonadaceae</taxon>
        <taxon>Sphingomonas</taxon>
    </lineage>
</organism>
<dbReference type="RefSeq" id="WP_169945610.1">
    <property type="nucleotide sequence ID" value="NZ_CP053015.1"/>
</dbReference>
<dbReference type="EMBL" id="CP053015">
    <property type="protein sequence ID" value="QJQ32394.1"/>
    <property type="molecule type" value="Genomic_DNA"/>
</dbReference>
<protein>
    <submittedName>
        <fullName evidence="1">DUF3892 domain-containing protein</fullName>
    </submittedName>
</protein>
<dbReference type="AlphaFoldDB" id="A0A6M4ATN1"/>
<evidence type="ECO:0000313" key="1">
    <source>
        <dbReference type="EMBL" id="QJQ32394.1"/>
    </source>
</evidence>
<dbReference type="Proteomes" id="UP000503018">
    <property type="component" value="Chromosome"/>
</dbReference>